<dbReference type="CDD" id="cd00093">
    <property type="entry name" value="HTH_XRE"/>
    <property type="match status" value="1"/>
</dbReference>
<dbReference type="Gene3D" id="1.10.260.40">
    <property type="entry name" value="lambda repressor-like DNA-binding domains"/>
    <property type="match status" value="1"/>
</dbReference>
<dbReference type="Pfam" id="PF01381">
    <property type="entry name" value="HTH_3"/>
    <property type="match status" value="1"/>
</dbReference>
<reference evidence="3 4" key="1">
    <citation type="submission" date="2016-10" db="EMBL/GenBank/DDBJ databases">
        <title>Chromobacterium muskegensis sp. nov., an insecticidal bacterium isolated from Sphagnum bogs.</title>
        <authorList>
            <person name="Sparks M.E."/>
            <person name="Blackburn M.B."/>
            <person name="Gundersen-Rindal D.E."/>
            <person name="Mitchell A."/>
            <person name="Farrar R."/>
            <person name="Kuhar D."/>
        </authorList>
    </citation>
    <scope>NUCLEOTIDE SEQUENCE [LARGE SCALE GENOMIC DNA]</scope>
    <source>
        <strain evidence="3 4">21-1</strain>
    </source>
</reference>
<evidence type="ECO:0000313" key="4">
    <source>
        <dbReference type="Proteomes" id="UP000178776"/>
    </source>
</evidence>
<accession>A0A1D9LH28</accession>
<dbReference type="RefSeq" id="WP_070979871.1">
    <property type="nucleotide sequence ID" value="NZ_CP017707.1"/>
</dbReference>
<evidence type="ECO:0000313" key="3">
    <source>
        <dbReference type="EMBL" id="AOZ50524.1"/>
    </source>
</evidence>
<dbReference type="PROSITE" id="PS50943">
    <property type="entry name" value="HTH_CROC1"/>
    <property type="match status" value="1"/>
</dbReference>
<dbReference type="InterPro" id="IPR050807">
    <property type="entry name" value="TransReg_Diox_bact_type"/>
</dbReference>
<gene>
    <name evidence="3" type="ORF">BKX93_11365</name>
</gene>
<dbReference type="PANTHER" id="PTHR46797">
    <property type="entry name" value="HTH-TYPE TRANSCRIPTIONAL REGULATOR"/>
    <property type="match status" value="1"/>
</dbReference>
<dbReference type="SMART" id="SM00530">
    <property type="entry name" value="HTH_XRE"/>
    <property type="match status" value="1"/>
</dbReference>
<keyword evidence="1" id="KW-0238">DNA-binding</keyword>
<dbReference type="PANTHER" id="PTHR46797:SF1">
    <property type="entry name" value="METHYLPHOSPHONATE SYNTHASE"/>
    <property type="match status" value="1"/>
</dbReference>
<dbReference type="AlphaFoldDB" id="A0A1D9LH28"/>
<proteinExistence type="predicted"/>
<dbReference type="GeneID" id="68841809"/>
<dbReference type="Proteomes" id="UP000178776">
    <property type="component" value="Chromosome"/>
</dbReference>
<evidence type="ECO:0000256" key="1">
    <source>
        <dbReference type="ARBA" id="ARBA00023125"/>
    </source>
</evidence>
<dbReference type="GO" id="GO:0005829">
    <property type="term" value="C:cytosol"/>
    <property type="evidence" value="ECO:0007669"/>
    <property type="project" value="TreeGrafter"/>
</dbReference>
<sequence>MSKLLEVRVGNNIKRAREARGLTQRYVAEHLGIETESLSRIERGAALPGLKTLDKLAGILDVPLAQFLTGASVELASLVEAVKDEIAPLDEADRLFVLDQLKALSRKLAEKSK</sequence>
<dbReference type="InterPro" id="IPR001387">
    <property type="entry name" value="Cro/C1-type_HTH"/>
</dbReference>
<dbReference type="GO" id="GO:0003700">
    <property type="term" value="F:DNA-binding transcription factor activity"/>
    <property type="evidence" value="ECO:0007669"/>
    <property type="project" value="TreeGrafter"/>
</dbReference>
<protein>
    <recommendedName>
        <fullName evidence="2">HTH cro/C1-type domain-containing protein</fullName>
    </recommendedName>
</protein>
<evidence type="ECO:0000259" key="2">
    <source>
        <dbReference type="PROSITE" id="PS50943"/>
    </source>
</evidence>
<dbReference type="SUPFAM" id="SSF47413">
    <property type="entry name" value="lambda repressor-like DNA-binding domains"/>
    <property type="match status" value="1"/>
</dbReference>
<dbReference type="KEGG" id="cvc:BKX93_11365"/>
<dbReference type="GO" id="GO:0003677">
    <property type="term" value="F:DNA binding"/>
    <property type="evidence" value="ECO:0007669"/>
    <property type="project" value="UniProtKB-KW"/>
</dbReference>
<dbReference type="EMBL" id="CP017707">
    <property type="protein sequence ID" value="AOZ50524.1"/>
    <property type="molecule type" value="Genomic_DNA"/>
</dbReference>
<organism evidence="3 4">
    <name type="scientific">Chromobacterium vaccinii</name>
    <dbReference type="NCBI Taxonomy" id="1108595"/>
    <lineage>
        <taxon>Bacteria</taxon>
        <taxon>Pseudomonadati</taxon>
        <taxon>Pseudomonadota</taxon>
        <taxon>Betaproteobacteria</taxon>
        <taxon>Neisseriales</taxon>
        <taxon>Chromobacteriaceae</taxon>
        <taxon>Chromobacterium</taxon>
    </lineage>
</organism>
<feature type="domain" description="HTH cro/C1-type" evidence="2">
    <location>
        <begin position="13"/>
        <end position="67"/>
    </location>
</feature>
<dbReference type="InterPro" id="IPR010982">
    <property type="entry name" value="Lambda_DNA-bd_dom_sf"/>
</dbReference>
<name>A0A1D9LH28_9NEIS</name>